<evidence type="ECO:0000256" key="5">
    <source>
        <dbReference type="ARBA" id="ARBA00023002"/>
    </source>
</evidence>
<dbReference type="AlphaFoldDB" id="A0A561WKP9"/>
<comment type="caution">
    <text evidence="6">The sequence shown here is derived from an EMBL/GenBank/DDBJ whole genome shotgun (WGS) entry which is preliminary data.</text>
</comment>
<proteinExistence type="inferred from homology"/>
<dbReference type="InterPro" id="IPR036291">
    <property type="entry name" value="NAD(P)-bd_dom_sf"/>
</dbReference>
<evidence type="ECO:0000256" key="1">
    <source>
        <dbReference type="ARBA" id="ARBA00001947"/>
    </source>
</evidence>
<name>A0A561WKP9_ACTTI</name>
<dbReference type="OrthoDB" id="9797931at2"/>
<sequence length="353" mass="37130">MTGRDDLRVLRAGICGTDLQIFRRVRPDRAGILGHEGVAERAATADGRRRFVVFNPVDPDDQDSILGHSYDGIFRRHVPGGAERMPRTVPVDPRLPADLAALVEPLGTVLYGWELASSAAPLRSVSVWGGGTSALLVAIVAQLHGCDVELVHRRGERLRFIDGLGVLDGARLRLPGAAPAVAGCDGAFLCLPREGAAAGLTQAVDQVRPGGCIDLFGGFGPGDRHPATGRLDLGMVRRANVCGRPVGSATAEVRTPAGKPVSLTGHRGTAERHLTRAAELLRTHASRFGALITHVVPLAEAGSYLSAMASGSRAPAPPYEYVKVVIDMTLVSAGTRGPDLSTRLADLPVECPV</sequence>
<dbReference type="RefSeq" id="WP_122977550.1">
    <property type="nucleotide sequence ID" value="NZ_BOMX01000070.1"/>
</dbReference>
<accession>A0A561WKP9</accession>
<dbReference type="SUPFAM" id="SSF50129">
    <property type="entry name" value="GroES-like"/>
    <property type="match status" value="1"/>
</dbReference>
<comment type="similarity">
    <text evidence="2">Belongs to the zinc-containing alcohol dehydrogenase family.</text>
</comment>
<protein>
    <submittedName>
        <fullName evidence="6">Threonine dehydrogenase-like Zn-dependent dehydrogenase</fullName>
    </submittedName>
</protein>
<evidence type="ECO:0000256" key="3">
    <source>
        <dbReference type="ARBA" id="ARBA00022723"/>
    </source>
</evidence>
<evidence type="ECO:0000313" key="6">
    <source>
        <dbReference type="EMBL" id="TWG24439.1"/>
    </source>
</evidence>
<dbReference type="GO" id="GO:0016491">
    <property type="term" value="F:oxidoreductase activity"/>
    <property type="evidence" value="ECO:0007669"/>
    <property type="project" value="UniProtKB-KW"/>
</dbReference>
<dbReference type="GO" id="GO:0046872">
    <property type="term" value="F:metal ion binding"/>
    <property type="evidence" value="ECO:0007669"/>
    <property type="project" value="UniProtKB-KW"/>
</dbReference>
<evidence type="ECO:0000256" key="2">
    <source>
        <dbReference type="ARBA" id="ARBA00008072"/>
    </source>
</evidence>
<keyword evidence="3" id="KW-0479">Metal-binding</keyword>
<dbReference type="EMBL" id="VIWY01000002">
    <property type="protein sequence ID" value="TWG24439.1"/>
    <property type="molecule type" value="Genomic_DNA"/>
</dbReference>
<reference evidence="6 7" key="1">
    <citation type="submission" date="2019-06" db="EMBL/GenBank/DDBJ databases">
        <title>Sequencing the genomes of 1000 actinobacteria strains.</title>
        <authorList>
            <person name="Klenk H.-P."/>
        </authorList>
    </citation>
    <scope>NUCLEOTIDE SEQUENCE [LARGE SCALE GENOMIC DNA]</scope>
    <source>
        <strain evidence="6 7">DSM 43866</strain>
    </source>
</reference>
<dbReference type="Gene3D" id="3.40.50.720">
    <property type="entry name" value="NAD(P)-binding Rossmann-like Domain"/>
    <property type="match status" value="1"/>
</dbReference>
<keyword evidence="7" id="KW-1185">Reference proteome</keyword>
<dbReference type="PANTHER" id="PTHR43350">
    <property type="entry name" value="NAD-DEPENDENT ALCOHOL DEHYDROGENASE"/>
    <property type="match status" value="1"/>
</dbReference>
<dbReference type="SUPFAM" id="SSF51735">
    <property type="entry name" value="NAD(P)-binding Rossmann-fold domains"/>
    <property type="match status" value="1"/>
</dbReference>
<dbReference type="CDD" id="cd05188">
    <property type="entry name" value="MDR"/>
    <property type="match status" value="1"/>
</dbReference>
<keyword evidence="4" id="KW-0862">Zinc</keyword>
<evidence type="ECO:0000313" key="7">
    <source>
        <dbReference type="Proteomes" id="UP000320239"/>
    </source>
</evidence>
<organism evidence="6 7">
    <name type="scientific">Actinoplanes teichomyceticus</name>
    <dbReference type="NCBI Taxonomy" id="1867"/>
    <lineage>
        <taxon>Bacteria</taxon>
        <taxon>Bacillati</taxon>
        <taxon>Actinomycetota</taxon>
        <taxon>Actinomycetes</taxon>
        <taxon>Micromonosporales</taxon>
        <taxon>Micromonosporaceae</taxon>
        <taxon>Actinoplanes</taxon>
    </lineage>
</organism>
<keyword evidence="5" id="KW-0560">Oxidoreductase</keyword>
<dbReference type="Gene3D" id="3.90.180.10">
    <property type="entry name" value="Medium-chain alcohol dehydrogenases, catalytic domain"/>
    <property type="match status" value="2"/>
</dbReference>
<dbReference type="Proteomes" id="UP000320239">
    <property type="component" value="Unassembled WGS sequence"/>
</dbReference>
<comment type="cofactor">
    <cofactor evidence="1">
        <name>Zn(2+)</name>
        <dbReference type="ChEBI" id="CHEBI:29105"/>
    </cofactor>
</comment>
<dbReference type="InterPro" id="IPR011032">
    <property type="entry name" value="GroES-like_sf"/>
</dbReference>
<evidence type="ECO:0000256" key="4">
    <source>
        <dbReference type="ARBA" id="ARBA00022833"/>
    </source>
</evidence>
<dbReference type="PANTHER" id="PTHR43350:SF19">
    <property type="entry name" value="D-GULOSIDE 3-DEHYDROGENASE"/>
    <property type="match status" value="1"/>
</dbReference>
<gene>
    <name evidence="6" type="ORF">FHX34_102995</name>
</gene>